<dbReference type="RefSeq" id="WP_163288436.1">
    <property type="nucleotide sequence ID" value="NZ_JAAGWY010000001.1"/>
</dbReference>
<feature type="transmembrane region" description="Helical" evidence="6">
    <location>
        <begin position="85"/>
        <end position="104"/>
    </location>
</feature>
<gene>
    <name evidence="8" type="ORF">G3T36_05050</name>
</gene>
<feature type="transmembrane region" description="Helical" evidence="6">
    <location>
        <begin position="176"/>
        <end position="193"/>
    </location>
</feature>
<name>A0A6L9XW21_9MICO</name>
<dbReference type="Pfam" id="PF04932">
    <property type="entry name" value="Wzy_C"/>
    <property type="match status" value="1"/>
</dbReference>
<evidence type="ECO:0000313" key="8">
    <source>
        <dbReference type="EMBL" id="NEN05234.1"/>
    </source>
</evidence>
<evidence type="ECO:0000256" key="5">
    <source>
        <dbReference type="SAM" id="MobiDB-lite"/>
    </source>
</evidence>
<feature type="transmembrane region" description="Helical" evidence="6">
    <location>
        <begin position="116"/>
        <end position="135"/>
    </location>
</feature>
<feature type="transmembrane region" description="Helical" evidence="6">
    <location>
        <begin position="32"/>
        <end position="51"/>
    </location>
</feature>
<keyword evidence="3 6" id="KW-1133">Transmembrane helix</keyword>
<evidence type="ECO:0000256" key="3">
    <source>
        <dbReference type="ARBA" id="ARBA00022989"/>
    </source>
</evidence>
<evidence type="ECO:0000259" key="7">
    <source>
        <dbReference type="Pfam" id="PF04932"/>
    </source>
</evidence>
<dbReference type="PANTHER" id="PTHR37422:SF17">
    <property type="entry name" value="O-ANTIGEN LIGASE"/>
    <property type="match status" value="1"/>
</dbReference>
<dbReference type="InterPro" id="IPR051533">
    <property type="entry name" value="WaaL-like"/>
</dbReference>
<evidence type="ECO:0000256" key="4">
    <source>
        <dbReference type="ARBA" id="ARBA00023136"/>
    </source>
</evidence>
<dbReference type="GO" id="GO:0016874">
    <property type="term" value="F:ligase activity"/>
    <property type="evidence" value="ECO:0007669"/>
    <property type="project" value="UniProtKB-KW"/>
</dbReference>
<keyword evidence="9" id="KW-1185">Reference proteome</keyword>
<evidence type="ECO:0000256" key="1">
    <source>
        <dbReference type="ARBA" id="ARBA00004141"/>
    </source>
</evidence>
<sequence length="440" mass="47284">MADHRPRLLRAFAAFTFFTGWAGDFWRGLGGWILFGVIAAIVVGVGVWIAWQAPRRLPVPWTLIVYSCVLALSIVWSSYPVVTAAAAAIQVAIVVVAVGLASTLTIAELVNAATSALRWIVGLSIVFELIVAVIIRRPILPAYLAGTIDPPTVLYWSRDELFGSGKIQGITGNSSLLAMVALLLAIVSVLRIVHSRVRRVQAIAWFGVALATMLLTRAATVLIASVVVAVVAGVLVLWSTHRGWAVTSLAAGVLGSAAVSCTEPLRSALLDVFGKSSDLTGRAEIWAAVWRYVEQRPITGWGWSGYWAPWAEPLGTIARRNGVQVLHAHNAWLDVWLQVGIFGLLAFAMMISANITATIKHAEHVPCSPLVRLTPILFLVAALVQSLTESRLLIEGGAFTAIVFWLAAKRTLVAHPEVSEGNPRGVSAWSRRPGSAPRGR</sequence>
<dbReference type="InterPro" id="IPR007016">
    <property type="entry name" value="O-antigen_ligase-rel_domated"/>
</dbReference>
<feature type="transmembrane region" description="Helical" evidence="6">
    <location>
        <begin position="335"/>
        <end position="357"/>
    </location>
</feature>
<comment type="subcellular location">
    <subcellularLocation>
        <location evidence="1">Membrane</location>
        <topology evidence="1">Multi-pass membrane protein</topology>
    </subcellularLocation>
</comment>
<proteinExistence type="predicted"/>
<evidence type="ECO:0000256" key="2">
    <source>
        <dbReference type="ARBA" id="ARBA00022692"/>
    </source>
</evidence>
<evidence type="ECO:0000256" key="6">
    <source>
        <dbReference type="SAM" id="Phobius"/>
    </source>
</evidence>
<feature type="transmembrane region" description="Helical" evidence="6">
    <location>
        <begin position="205"/>
        <end position="238"/>
    </location>
</feature>
<feature type="transmembrane region" description="Helical" evidence="6">
    <location>
        <begin position="63"/>
        <end position="79"/>
    </location>
</feature>
<keyword evidence="2 6" id="KW-0812">Transmembrane</keyword>
<protein>
    <submittedName>
        <fullName evidence="8">O-antigen ligase family protein</fullName>
    </submittedName>
</protein>
<dbReference type="AlphaFoldDB" id="A0A6L9XW21"/>
<keyword evidence="8" id="KW-0436">Ligase</keyword>
<dbReference type="EMBL" id="JAAGWY010000001">
    <property type="protein sequence ID" value="NEN05234.1"/>
    <property type="molecule type" value="Genomic_DNA"/>
</dbReference>
<accession>A0A6L9XW21</accession>
<organism evidence="8 9">
    <name type="scientific">Leifsonia tongyongensis</name>
    <dbReference type="NCBI Taxonomy" id="1268043"/>
    <lineage>
        <taxon>Bacteria</taxon>
        <taxon>Bacillati</taxon>
        <taxon>Actinomycetota</taxon>
        <taxon>Actinomycetes</taxon>
        <taxon>Micrococcales</taxon>
        <taxon>Microbacteriaceae</taxon>
        <taxon>Leifsonia</taxon>
    </lineage>
</organism>
<comment type="caution">
    <text evidence="8">The sequence shown here is derived from an EMBL/GenBank/DDBJ whole genome shotgun (WGS) entry which is preliminary data.</text>
</comment>
<reference evidence="8 9" key="1">
    <citation type="journal article" date="2014" name="J. Microbiol.">
        <title>Diaminobutyricibacter tongyongensis gen. nov., sp. nov. and Homoserinibacter gongjuensis gen. nov., sp. nov. belong to the family Microbacteriaceae.</title>
        <authorList>
            <person name="Kim S.J."/>
            <person name="Ahn J.H."/>
            <person name="Weon H.Y."/>
            <person name="Hamada M."/>
            <person name="Suzuki K."/>
            <person name="Kwon S.W."/>
        </authorList>
    </citation>
    <scope>NUCLEOTIDE SEQUENCE [LARGE SCALE GENOMIC DNA]</scope>
    <source>
        <strain evidence="8 9">NBRC 108724</strain>
    </source>
</reference>
<dbReference type="PANTHER" id="PTHR37422">
    <property type="entry name" value="TEICHURONIC ACID BIOSYNTHESIS PROTEIN TUAE"/>
    <property type="match status" value="1"/>
</dbReference>
<dbReference type="GO" id="GO:0016020">
    <property type="term" value="C:membrane"/>
    <property type="evidence" value="ECO:0007669"/>
    <property type="project" value="UniProtKB-SubCell"/>
</dbReference>
<evidence type="ECO:0000313" key="9">
    <source>
        <dbReference type="Proteomes" id="UP000474967"/>
    </source>
</evidence>
<keyword evidence="4 6" id="KW-0472">Membrane</keyword>
<dbReference type="Proteomes" id="UP000474967">
    <property type="component" value="Unassembled WGS sequence"/>
</dbReference>
<feature type="region of interest" description="Disordered" evidence="5">
    <location>
        <begin position="418"/>
        <end position="440"/>
    </location>
</feature>
<feature type="domain" description="O-antigen ligase-related" evidence="7">
    <location>
        <begin position="208"/>
        <end position="348"/>
    </location>
</feature>